<protein>
    <submittedName>
        <fullName evidence="1">Uncharacterized protein</fullName>
    </submittedName>
</protein>
<dbReference type="EMBL" id="CP018191">
    <property type="protein sequence ID" value="APH54877.1"/>
    <property type="molecule type" value="Genomic_DNA"/>
</dbReference>
<name>A0AAC9KD82_9PROT</name>
<evidence type="ECO:0000313" key="2">
    <source>
        <dbReference type="Proteomes" id="UP000182373"/>
    </source>
</evidence>
<sequence>MMMITKGLLLIGKQSKIVMDRYQRLKIGLFEAEIKVCVGFVQ</sequence>
<evidence type="ECO:0000313" key="1">
    <source>
        <dbReference type="EMBL" id="APH54877.1"/>
    </source>
</evidence>
<proteinExistence type="predicted"/>
<dbReference type="Proteomes" id="UP000182373">
    <property type="component" value="Chromosome"/>
</dbReference>
<organism evidence="1 2">
    <name type="scientific">Granulibacter bethesdensis</name>
    <dbReference type="NCBI Taxonomy" id="364410"/>
    <lineage>
        <taxon>Bacteria</taxon>
        <taxon>Pseudomonadati</taxon>
        <taxon>Pseudomonadota</taxon>
        <taxon>Alphaproteobacteria</taxon>
        <taxon>Acetobacterales</taxon>
        <taxon>Acetobacteraceae</taxon>
        <taxon>Granulibacter</taxon>
    </lineage>
</organism>
<reference evidence="2" key="1">
    <citation type="submission" date="2016-11" db="EMBL/GenBank/DDBJ databases">
        <title>Comparative genomic and phenotypic analysis of Granulibacter bethesdensis clinical isolates from patients with chronic granulomatous disease.</title>
        <authorList>
            <person name="Zarember K.A."/>
            <person name="Porcella S.F."/>
            <person name="Chu J."/>
            <person name="Ding L."/>
            <person name="Dahlstrom E."/>
            <person name="Barbian K."/>
            <person name="Martens C."/>
            <person name="Sykora L."/>
            <person name="Kramer S."/>
            <person name="Pettinato A.M."/>
            <person name="Hong H."/>
            <person name="Wald G."/>
            <person name="Berg L.J."/>
            <person name="Rogge L.S."/>
            <person name="Greenberg D.E."/>
            <person name="Falcone E.L."/>
            <person name="Neves J.F."/>
            <person name="Simoes M.J."/>
            <person name="Casal M."/>
            <person name="Rodriguez-Lopez F.C."/>
            <person name="Zelazny A."/>
            <person name="Gallin J.I."/>
            <person name="Holland S.M."/>
        </authorList>
    </citation>
    <scope>NUCLEOTIDE SEQUENCE [LARGE SCALE GENOMIC DNA]</scope>
    <source>
        <strain evidence="2">NIH9.1</strain>
    </source>
</reference>
<accession>A0AAC9KD82</accession>
<dbReference type="AlphaFoldDB" id="A0AAC9KD82"/>
<gene>
    <name evidence="1" type="ORF">GbCGDNIH9_8591</name>
</gene>